<dbReference type="SUPFAM" id="SSF52172">
    <property type="entry name" value="CheY-like"/>
    <property type="match status" value="1"/>
</dbReference>
<feature type="domain" description="Histidine kinase" evidence="11">
    <location>
        <begin position="461"/>
        <end position="680"/>
    </location>
</feature>
<keyword evidence="7 13" id="KW-0067">ATP-binding</keyword>
<dbReference type="InterPro" id="IPR008979">
    <property type="entry name" value="Galactose-bd-like_sf"/>
</dbReference>
<dbReference type="PRINTS" id="PR00344">
    <property type="entry name" value="BCTRLSENSOR"/>
</dbReference>
<evidence type="ECO:0000313" key="14">
    <source>
        <dbReference type="Proteomes" id="UP001493487"/>
    </source>
</evidence>
<evidence type="ECO:0000256" key="4">
    <source>
        <dbReference type="ARBA" id="ARBA00022679"/>
    </source>
</evidence>
<dbReference type="Pfam" id="PF02518">
    <property type="entry name" value="HATPase_c"/>
    <property type="match status" value="2"/>
</dbReference>
<dbReference type="PROSITE" id="PS50109">
    <property type="entry name" value="HIS_KIN"/>
    <property type="match status" value="2"/>
</dbReference>
<dbReference type="InterPro" id="IPR001789">
    <property type="entry name" value="Sig_transdc_resp-reg_receiver"/>
</dbReference>
<dbReference type="Proteomes" id="UP001493487">
    <property type="component" value="Unassembled WGS sequence"/>
</dbReference>
<evidence type="ECO:0000259" key="11">
    <source>
        <dbReference type="PROSITE" id="PS50109"/>
    </source>
</evidence>
<dbReference type="SUPFAM" id="SSF49785">
    <property type="entry name" value="Galactose-binding domain-like"/>
    <property type="match status" value="1"/>
</dbReference>
<dbReference type="SMART" id="SM00448">
    <property type="entry name" value="REC"/>
    <property type="match status" value="1"/>
</dbReference>
<dbReference type="Gene3D" id="3.40.50.2300">
    <property type="match status" value="1"/>
</dbReference>
<gene>
    <name evidence="13" type="ORF">QJS35_25545</name>
</gene>
<feature type="modified residue" description="4-aspartylphosphate" evidence="9">
    <location>
        <position position="765"/>
    </location>
</feature>
<keyword evidence="6" id="KW-0418">Kinase</keyword>
<keyword evidence="10" id="KW-1133">Transmembrane helix</keyword>
<dbReference type="InterPro" id="IPR011006">
    <property type="entry name" value="CheY-like_superfamily"/>
</dbReference>
<keyword evidence="5" id="KW-0547">Nucleotide-binding</keyword>
<dbReference type="InterPro" id="IPR011623">
    <property type="entry name" value="7TMR_DISM_rcpt_extracell_dom1"/>
</dbReference>
<feature type="transmembrane region" description="Helical" evidence="10">
    <location>
        <begin position="355"/>
        <end position="372"/>
    </location>
</feature>
<dbReference type="Pfam" id="PF06580">
    <property type="entry name" value="His_kinase"/>
    <property type="match status" value="1"/>
</dbReference>
<dbReference type="Gene3D" id="3.30.565.10">
    <property type="entry name" value="Histidine kinase-like ATPase, C-terminal domain"/>
    <property type="match status" value="2"/>
</dbReference>
<protein>
    <recommendedName>
        <fullName evidence="2">histidine kinase</fullName>
        <ecNumber evidence="2">2.7.13.3</ecNumber>
    </recommendedName>
</protein>
<dbReference type="CDD" id="cd17574">
    <property type="entry name" value="REC_OmpR"/>
    <property type="match status" value="1"/>
</dbReference>
<proteinExistence type="predicted"/>
<evidence type="ECO:0000256" key="6">
    <source>
        <dbReference type="ARBA" id="ARBA00022777"/>
    </source>
</evidence>
<evidence type="ECO:0000256" key="3">
    <source>
        <dbReference type="ARBA" id="ARBA00022553"/>
    </source>
</evidence>
<evidence type="ECO:0000256" key="10">
    <source>
        <dbReference type="SAM" id="Phobius"/>
    </source>
</evidence>
<dbReference type="GO" id="GO:0005524">
    <property type="term" value="F:ATP binding"/>
    <property type="evidence" value="ECO:0007669"/>
    <property type="project" value="UniProtKB-KW"/>
</dbReference>
<dbReference type="EC" id="2.7.13.3" evidence="2"/>
<sequence>MVIRNRADGGTTVESLSSGFRYFNRIAGITIIPIVAIAVLLGIYTYTESNKSAPPASHGVLDLSGWDFHEKGIVNLDGEWEFYRDRLISPEQFREGAADQFIYMDVPDSWYGGEPSNEGSKAEYATYRLKVKLRDNNDSYGIKITNIQMSHKLFVNGDLRGRGGNPTTSVEGYVPGDAPYTTFVQADGGEMDIVIQVADHTYSAGGGVDYIQFGLQEDMLRSGQVTFGTELSGIFILLLFGGYHISIYMMRRKDKAYLYSGLYFLSMLVLLSMNGNKLLLQLWPGVPIDVAYKMYDIGGFSNIAILGLFLHHLDRKLLTKKHLLYLVTPIVAYLIAIIVLPYSLYQSMGNLPWEYALFVVSFYFYRIVRLYIKQDGELLNRKEIALLTGMILSIAMILVVGLFYSLGWVETEVGRKIAMIAIIAFMNTLLALRLTHATEQTEKLTDQLILRDQLKDEFLANTSHELKTPLHGIQNIASYLLEEKAGQLTDKQRSELTLIQDTSTKMSALVNDLVDVVQMKHGDLRLQETVLDVHVVAQTVFQVLEFELTGKDVRWSNRIPPHTLVKADENRVRQVLYNLIHNAIKHTKSGWIEISAQSAGDLLAVSVEDTGIGIPKESHEAIFGYFEQAERSLPQDGYTGMGLGLYISRQLVERMGGSIAVERSEPGKGTRMVFTLPAVKAEGRSADEEGLFTGGQKEVAVTRESLDIMDERYEHTVLIVDDEASNIRILLNLLGDDYNVLTAFSAREALRRLEDHPNIDLMILDVMMPEMSGIDLCRTIRETRSIIELPILFATVKDSLHDIELCFRAGGNDFIAKPFDQKTLAARVRTLLSMKTSMDQALKNELAFLQAQIKPHFLYNAISSIISFCYTDGAKAAYLLSMLSRYLRFVFERDQKSMYVPLRVELELVQAYVEIEKARFGERLEFRLYEDPGLDDVRIPSLCIQPYVENAIRHGLFEKEGPGTVTLSITDGDGYIRFDIVDDGVGMADDVLYRLSAGERPGGAGIGMTNVRRRLMAIPGASITVDSALEQGTKVTVFLPKDEETAADSAAG</sequence>
<dbReference type="SUPFAM" id="SSF47384">
    <property type="entry name" value="Homodimeric domain of signal transducing histidine kinase"/>
    <property type="match status" value="1"/>
</dbReference>
<dbReference type="SMART" id="SM00387">
    <property type="entry name" value="HATPase_c"/>
    <property type="match status" value="2"/>
</dbReference>
<feature type="transmembrane region" description="Helical" evidence="10">
    <location>
        <begin position="384"/>
        <end position="405"/>
    </location>
</feature>
<dbReference type="InterPro" id="IPR003661">
    <property type="entry name" value="HisK_dim/P_dom"/>
</dbReference>
<feature type="transmembrane region" description="Helical" evidence="10">
    <location>
        <begin position="323"/>
        <end position="343"/>
    </location>
</feature>
<dbReference type="SUPFAM" id="SSF55874">
    <property type="entry name" value="ATPase domain of HSP90 chaperone/DNA topoisomerase II/histidine kinase"/>
    <property type="match status" value="2"/>
</dbReference>
<dbReference type="Pfam" id="PF07695">
    <property type="entry name" value="7TMR-DISM_7TM"/>
    <property type="match status" value="1"/>
</dbReference>
<dbReference type="Pfam" id="PF00512">
    <property type="entry name" value="HisKA"/>
    <property type="match status" value="1"/>
</dbReference>
<dbReference type="Gene3D" id="2.60.120.260">
    <property type="entry name" value="Galactose-binding domain-like"/>
    <property type="match status" value="1"/>
</dbReference>
<feature type="transmembrane region" description="Helical" evidence="10">
    <location>
        <begin position="231"/>
        <end position="249"/>
    </location>
</feature>
<feature type="transmembrane region" description="Helical" evidence="10">
    <location>
        <begin position="294"/>
        <end position="311"/>
    </location>
</feature>
<dbReference type="SMART" id="SM00388">
    <property type="entry name" value="HisKA"/>
    <property type="match status" value="1"/>
</dbReference>
<comment type="catalytic activity">
    <reaction evidence="1">
        <text>ATP + protein L-histidine = ADP + protein N-phospho-L-histidine.</text>
        <dbReference type="EC" id="2.7.13.3"/>
    </reaction>
</comment>
<feature type="domain" description="Histidine kinase" evidence="11">
    <location>
        <begin position="944"/>
        <end position="1043"/>
    </location>
</feature>
<dbReference type="InterPro" id="IPR005467">
    <property type="entry name" value="His_kinase_dom"/>
</dbReference>
<keyword evidence="14" id="KW-1185">Reference proteome</keyword>
<dbReference type="PANTHER" id="PTHR43047:SF72">
    <property type="entry name" value="OSMOSENSING HISTIDINE PROTEIN KINASE SLN1"/>
    <property type="match status" value="1"/>
</dbReference>
<feature type="transmembrane region" description="Helical" evidence="10">
    <location>
        <begin position="26"/>
        <end position="46"/>
    </location>
</feature>
<dbReference type="CDD" id="cd00082">
    <property type="entry name" value="HisKA"/>
    <property type="match status" value="1"/>
</dbReference>
<evidence type="ECO:0000313" key="13">
    <source>
        <dbReference type="EMBL" id="MEQ4485750.1"/>
    </source>
</evidence>
<dbReference type="RefSeq" id="WP_232188782.1">
    <property type="nucleotide sequence ID" value="NZ_JAIOAP010000016.1"/>
</dbReference>
<dbReference type="InterPro" id="IPR004358">
    <property type="entry name" value="Sig_transdc_His_kin-like_C"/>
</dbReference>
<comment type="caution">
    <text evidence="13">The sequence shown here is derived from an EMBL/GenBank/DDBJ whole genome shotgun (WGS) entry which is preliminary data.</text>
</comment>
<keyword evidence="10" id="KW-0472">Membrane</keyword>
<keyword evidence="10" id="KW-0812">Transmembrane</keyword>
<evidence type="ECO:0000256" key="8">
    <source>
        <dbReference type="ARBA" id="ARBA00023012"/>
    </source>
</evidence>
<keyword evidence="4" id="KW-0808">Transferase</keyword>
<dbReference type="InterPro" id="IPR003594">
    <property type="entry name" value="HATPase_dom"/>
</dbReference>
<dbReference type="Pfam" id="PF00072">
    <property type="entry name" value="Response_reg"/>
    <property type="match status" value="1"/>
</dbReference>
<dbReference type="EMBL" id="JASKHM010000017">
    <property type="protein sequence ID" value="MEQ4485750.1"/>
    <property type="molecule type" value="Genomic_DNA"/>
</dbReference>
<feature type="domain" description="Response regulatory" evidence="12">
    <location>
        <begin position="716"/>
        <end position="832"/>
    </location>
</feature>
<evidence type="ECO:0000256" key="9">
    <source>
        <dbReference type="PROSITE-ProRule" id="PRU00169"/>
    </source>
</evidence>
<dbReference type="InterPro" id="IPR010559">
    <property type="entry name" value="Sig_transdc_His_kin_internal"/>
</dbReference>
<reference evidence="13 14" key="1">
    <citation type="journal article" date="2023" name="Genome Announc.">
        <title>Pan-Genome Analyses of the Genus Cohnella and Proposal of the Novel Species Cohnella silvisoli sp. nov., Isolated from Forest Soil.</title>
        <authorList>
            <person name="Wang C."/>
            <person name="Mao L."/>
            <person name="Bao G."/>
            <person name="Zhu H."/>
        </authorList>
    </citation>
    <scope>NUCLEOTIDE SEQUENCE [LARGE SCALE GENOMIC DNA]</scope>
    <source>
        <strain evidence="13 14">NL03-T5-1</strain>
    </source>
</reference>
<evidence type="ECO:0000259" key="12">
    <source>
        <dbReference type="PROSITE" id="PS50110"/>
    </source>
</evidence>
<evidence type="ECO:0000256" key="7">
    <source>
        <dbReference type="ARBA" id="ARBA00022840"/>
    </source>
</evidence>
<dbReference type="InterPro" id="IPR036097">
    <property type="entry name" value="HisK_dim/P_sf"/>
</dbReference>
<name>A0ABV1L091_9BACL</name>
<feature type="transmembrane region" description="Helical" evidence="10">
    <location>
        <begin position="256"/>
        <end position="274"/>
    </location>
</feature>
<keyword evidence="3 9" id="KW-0597">Phosphoprotein</keyword>
<evidence type="ECO:0000256" key="5">
    <source>
        <dbReference type="ARBA" id="ARBA00022741"/>
    </source>
</evidence>
<evidence type="ECO:0000256" key="2">
    <source>
        <dbReference type="ARBA" id="ARBA00012438"/>
    </source>
</evidence>
<accession>A0ABV1L091</accession>
<keyword evidence="8" id="KW-0902">Two-component regulatory system</keyword>
<evidence type="ECO:0000256" key="1">
    <source>
        <dbReference type="ARBA" id="ARBA00000085"/>
    </source>
</evidence>
<dbReference type="PROSITE" id="PS50110">
    <property type="entry name" value="RESPONSE_REGULATORY"/>
    <property type="match status" value="1"/>
</dbReference>
<dbReference type="PANTHER" id="PTHR43047">
    <property type="entry name" value="TWO-COMPONENT HISTIDINE PROTEIN KINASE"/>
    <property type="match status" value="1"/>
</dbReference>
<dbReference type="InterPro" id="IPR036890">
    <property type="entry name" value="HATPase_C_sf"/>
</dbReference>
<organism evidence="13 14">
    <name type="scientific">Cohnella silvisoli</name>
    <dbReference type="NCBI Taxonomy" id="2873699"/>
    <lineage>
        <taxon>Bacteria</taxon>
        <taxon>Bacillati</taxon>
        <taxon>Bacillota</taxon>
        <taxon>Bacilli</taxon>
        <taxon>Bacillales</taxon>
        <taxon>Paenibacillaceae</taxon>
        <taxon>Cohnella</taxon>
    </lineage>
</organism>
<dbReference type="Gene3D" id="1.10.287.130">
    <property type="match status" value="1"/>
</dbReference>